<evidence type="ECO:0000313" key="3">
    <source>
        <dbReference type="Proteomes" id="UP001162741"/>
    </source>
</evidence>
<dbReference type="RefSeq" id="WP_264280103.1">
    <property type="nucleotide sequence ID" value="NZ_CP107006.1"/>
</dbReference>
<dbReference type="Pfam" id="PF06764">
    <property type="entry name" value="DUF1223"/>
    <property type="match status" value="1"/>
</dbReference>
<sequence>MKTLTLMLTLTAALICNRPFAAPSIVKGGDSSFAVIELFTSEGCSSCPPADHLIAQLREADTARQLYILAFHVDYWDHQGWKDRFSQAAWSQRQQAYATWLNRRQIYTPQLIVNGTSEHIGSDANAVTTALSAALAASGDRQLRISAAIDGKFIDISHTNTRNNLQLALVQKDGRSNVRRGENAGSELVHVQIVRELITVRAGETGNVRMRSPQDFDAKTWELIGFVQDAESGRITDAARCTW</sequence>
<feature type="signal peptide" evidence="1">
    <location>
        <begin position="1"/>
        <end position="21"/>
    </location>
</feature>
<dbReference type="InterPro" id="IPR036249">
    <property type="entry name" value="Thioredoxin-like_sf"/>
</dbReference>
<proteinExistence type="predicted"/>
<accession>A0ABY6IWH2</accession>
<name>A0ABY6IWH2_9BACT</name>
<dbReference type="PANTHER" id="PTHR36057">
    <property type="match status" value="1"/>
</dbReference>
<evidence type="ECO:0000313" key="2">
    <source>
        <dbReference type="EMBL" id="UYQ91725.1"/>
    </source>
</evidence>
<organism evidence="2 3">
    <name type="scientific">Chitinophaga horti</name>
    <dbReference type="NCBI Taxonomy" id="2920382"/>
    <lineage>
        <taxon>Bacteria</taxon>
        <taxon>Pseudomonadati</taxon>
        <taxon>Bacteroidota</taxon>
        <taxon>Chitinophagia</taxon>
        <taxon>Chitinophagales</taxon>
        <taxon>Chitinophagaceae</taxon>
        <taxon>Chitinophaga</taxon>
    </lineage>
</organism>
<dbReference type="SUPFAM" id="SSF52833">
    <property type="entry name" value="Thioredoxin-like"/>
    <property type="match status" value="1"/>
</dbReference>
<dbReference type="EMBL" id="CP107006">
    <property type="protein sequence ID" value="UYQ91725.1"/>
    <property type="molecule type" value="Genomic_DNA"/>
</dbReference>
<gene>
    <name evidence="2" type="ORF">MKQ68_16680</name>
</gene>
<reference evidence="2" key="1">
    <citation type="submission" date="2022-10" db="EMBL/GenBank/DDBJ databases">
        <title>Chitinophaga sp. nov., isolated from soil.</title>
        <authorList>
            <person name="Jeon C.O."/>
        </authorList>
    </citation>
    <scope>NUCLEOTIDE SEQUENCE</scope>
    <source>
        <strain evidence="2">R8</strain>
    </source>
</reference>
<keyword evidence="3" id="KW-1185">Reference proteome</keyword>
<feature type="chain" id="PRO_5047390828" evidence="1">
    <location>
        <begin position="22"/>
        <end position="243"/>
    </location>
</feature>
<evidence type="ECO:0000256" key="1">
    <source>
        <dbReference type="SAM" id="SignalP"/>
    </source>
</evidence>
<dbReference type="InterPro" id="IPR010634">
    <property type="entry name" value="DUF1223"/>
</dbReference>
<keyword evidence="1" id="KW-0732">Signal</keyword>
<dbReference type="PANTHER" id="PTHR36057:SF1">
    <property type="entry name" value="LIPOPROTEIN LIPID ATTACHMENT SITE-LIKE PROTEIN, PUTATIVE (DUF1223)-RELATED"/>
    <property type="match status" value="1"/>
</dbReference>
<protein>
    <submittedName>
        <fullName evidence="2">DUF1223 domain-containing protein</fullName>
    </submittedName>
</protein>
<dbReference type="Proteomes" id="UP001162741">
    <property type="component" value="Chromosome"/>
</dbReference>